<dbReference type="InterPro" id="IPR036627">
    <property type="entry name" value="CobW-likC_sf"/>
</dbReference>
<evidence type="ECO:0000256" key="2">
    <source>
        <dbReference type="ARBA" id="ARBA00022801"/>
    </source>
</evidence>
<dbReference type="InterPro" id="IPR011629">
    <property type="entry name" value="CobW-like_C"/>
</dbReference>
<sequence>MASETDEPVPVTVVSGSLGAGKTTLVNHVLKEVQDSGETITVLVNDMGKLNVDAELVEGPVSGEDGDLVELSGGCICCQLQGELRRRTAELAREHDFDYLLVESSGVSEPTPVAQNFVSGSGLYPGPYELDTMATVVDTDIFDGVIGDTGMDAAELGADATGATKPIEDILMDQIEFSDVLILNKCDLLSEEEVDRVEAVLRELKPDAAVHRTEFGIVEPGKILGTGRFDIEETGNSAGWIERLKSEDSVKIHHEGDDGHEDGHEHGHEHRHPDEKYGVSSFVYRRDRPFHPRRLTDFLEDMPDSVVRAKGFVWLPHSEKFSVSLNVAANEYRLSVAGKWIAELPDEKREEMLNENPVLRENWDPNWGDRGEQLVFIGTEMESEDVVNELDDCLLTDEEMGSDWDDLENPVDILPF</sequence>
<dbReference type="Pfam" id="PF07683">
    <property type="entry name" value="CobW_C"/>
    <property type="match status" value="1"/>
</dbReference>
<dbReference type="GO" id="GO:0016787">
    <property type="term" value="F:hydrolase activity"/>
    <property type="evidence" value="ECO:0007669"/>
    <property type="project" value="UniProtKB-KW"/>
</dbReference>
<organism evidence="8 9">
    <name type="scientific">Halorutilus salinus</name>
    <dbReference type="NCBI Taxonomy" id="2487751"/>
    <lineage>
        <taxon>Archaea</taxon>
        <taxon>Methanobacteriati</taxon>
        <taxon>Methanobacteriota</taxon>
        <taxon>Stenosarchaea group</taxon>
        <taxon>Halobacteria</taxon>
        <taxon>Halorutilales</taxon>
        <taxon>Halorutilaceae</taxon>
        <taxon>Halorutilus</taxon>
    </lineage>
</organism>
<evidence type="ECO:0000313" key="9">
    <source>
        <dbReference type="Proteomes" id="UP001149411"/>
    </source>
</evidence>
<dbReference type="SMART" id="SM00833">
    <property type="entry name" value="CobW_C"/>
    <property type="match status" value="1"/>
</dbReference>
<dbReference type="InterPro" id="IPR051927">
    <property type="entry name" value="Zn_Chap_cDPG_Synth"/>
</dbReference>
<evidence type="ECO:0000256" key="3">
    <source>
        <dbReference type="ARBA" id="ARBA00023186"/>
    </source>
</evidence>
<keyword evidence="1" id="KW-0547">Nucleotide-binding</keyword>
<dbReference type="PANTHER" id="PTHR43603">
    <property type="entry name" value="COBW DOMAIN-CONTAINING PROTEIN DDB_G0274527"/>
    <property type="match status" value="1"/>
</dbReference>
<evidence type="ECO:0000256" key="5">
    <source>
        <dbReference type="ARBA" id="ARBA00049117"/>
    </source>
</evidence>
<dbReference type="CDD" id="cd03112">
    <property type="entry name" value="CobW-like"/>
    <property type="match status" value="1"/>
</dbReference>
<dbReference type="AlphaFoldDB" id="A0A9Q4C2M0"/>
<keyword evidence="9" id="KW-1185">Reference proteome</keyword>
<evidence type="ECO:0000313" key="8">
    <source>
        <dbReference type="EMBL" id="MCX2818727.1"/>
    </source>
</evidence>
<protein>
    <submittedName>
        <fullName evidence="8">GTP-binding protein</fullName>
    </submittedName>
</protein>
<dbReference type="RefSeq" id="WP_266086568.1">
    <property type="nucleotide sequence ID" value="NZ_RKLV01000004.1"/>
</dbReference>
<dbReference type="EMBL" id="RKLV01000004">
    <property type="protein sequence ID" value="MCX2818727.1"/>
    <property type="molecule type" value="Genomic_DNA"/>
</dbReference>
<name>A0A9Q4C2M0_9EURY</name>
<comment type="caution">
    <text evidence="8">The sequence shown here is derived from an EMBL/GenBank/DDBJ whole genome shotgun (WGS) entry which is preliminary data.</text>
</comment>
<keyword evidence="3" id="KW-0143">Chaperone</keyword>
<proteinExistence type="inferred from homology"/>
<dbReference type="GO" id="GO:0000166">
    <property type="term" value="F:nucleotide binding"/>
    <property type="evidence" value="ECO:0007669"/>
    <property type="project" value="UniProtKB-KW"/>
</dbReference>
<keyword evidence="2" id="KW-0378">Hydrolase</keyword>
<gene>
    <name evidence="8" type="ORF">EGH25_05095</name>
</gene>
<dbReference type="PANTHER" id="PTHR43603:SF1">
    <property type="entry name" value="ZINC-REGULATED GTPASE METALLOPROTEIN ACTIVATOR 1"/>
    <property type="match status" value="1"/>
</dbReference>
<accession>A0A9Q4C2M0</accession>
<dbReference type="Proteomes" id="UP001149411">
    <property type="component" value="Unassembled WGS sequence"/>
</dbReference>
<dbReference type="InterPro" id="IPR027417">
    <property type="entry name" value="P-loop_NTPase"/>
</dbReference>
<dbReference type="InterPro" id="IPR003495">
    <property type="entry name" value="CobW/HypB/UreG_nucleotide-bd"/>
</dbReference>
<evidence type="ECO:0000256" key="6">
    <source>
        <dbReference type="SAM" id="MobiDB-lite"/>
    </source>
</evidence>
<feature type="domain" description="CobW C-terminal" evidence="7">
    <location>
        <begin position="279"/>
        <end position="394"/>
    </location>
</feature>
<reference evidence="8" key="1">
    <citation type="submission" date="2022-09" db="EMBL/GenBank/DDBJ databases">
        <title>Haloadaptaus new haloarchaeum isolated from saline soil.</title>
        <authorList>
            <person name="Duran-Viseras A."/>
            <person name="Sanchez-Porro C."/>
            <person name="Ventosa A."/>
        </authorList>
    </citation>
    <scope>NUCLEOTIDE SEQUENCE</scope>
    <source>
        <strain evidence="8">F3-133</strain>
    </source>
</reference>
<feature type="region of interest" description="Disordered" evidence="6">
    <location>
        <begin position="253"/>
        <end position="274"/>
    </location>
</feature>
<dbReference type="SUPFAM" id="SSF52540">
    <property type="entry name" value="P-loop containing nucleoside triphosphate hydrolases"/>
    <property type="match status" value="1"/>
</dbReference>
<evidence type="ECO:0000256" key="4">
    <source>
        <dbReference type="ARBA" id="ARBA00034320"/>
    </source>
</evidence>
<dbReference type="Gene3D" id="3.30.1220.10">
    <property type="entry name" value="CobW-like, C-terminal domain"/>
    <property type="match status" value="1"/>
</dbReference>
<evidence type="ECO:0000259" key="7">
    <source>
        <dbReference type="SMART" id="SM00833"/>
    </source>
</evidence>
<dbReference type="Gene3D" id="3.40.50.300">
    <property type="entry name" value="P-loop containing nucleotide triphosphate hydrolases"/>
    <property type="match status" value="1"/>
</dbReference>
<evidence type="ECO:0000256" key="1">
    <source>
        <dbReference type="ARBA" id="ARBA00022741"/>
    </source>
</evidence>
<comment type="catalytic activity">
    <reaction evidence="5">
        <text>GTP + H2O = GDP + phosphate + H(+)</text>
        <dbReference type="Rhea" id="RHEA:19669"/>
        <dbReference type="ChEBI" id="CHEBI:15377"/>
        <dbReference type="ChEBI" id="CHEBI:15378"/>
        <dbReference type="ChEBI" id="CHEBI:37565"/>
        <dbReference type="ChEBI" id="CHEBI:43474"/>
        <dbReference type="ChEBI" id="CHEBI:58189"/>
    </reaction>
    <physiologicalReaction direction="left-to-right" evidence="5">
        <dbReference type="Rhea" id="RHEA:19670"/>
    </physiologicalReaction>
</comment>
<dbReference type="Pfam" id="PF02492">
    <property type="entry name" value="cobW"/>
    <property type="match status" value="1"/>
</dbReference>
<comment type="similarity">
    <text evidence="4">Belongs to the SIMIBI class G3E GTPase family. ZNG1 subfamily.</text>
</comment>